<sequence>MDPELLLLEEALSGEELLVYASNLTIQNDYWQNILFPPLQTDELTVDVIKSASSLPVMAQIAHLGTETKYGSREGTSGQRIEIPKIQRGRWMDEKLIRLLLMASQASGLRRQEVASIVRDQLDDAKYAVSSIRARKEWIAMQAASLGAVNYVEDDVRITVDYGFTNDQKPVLSGTDRWSDLVNSTPLLDMQTWYNIQKARGVILERAFTSQTVLSYLLNNLSMRQFYFGNPTGTAVPPQLDSSQLDQITDRMKLPRILAYDTVARTEDTALVNGKTSYSTVRMTPEDRFVMLPGGKLGDYLWAETTESMVSGIEAETTAENGIYVFRDLVSKHPLRLRTVGVNLAFPSFPYADSVMSATVI</sequence>
<proteinExistence type="predicted"/>
<evidence type="ECO:0000313" key="2">
    <source>
        <dbReference type="Proteomes" id="UP000029518"/>
    </source>
</evidence>
<dbReference type="HOGENOM" id="CLU_063616_0_0_9"/>
<dbReference type="KEGG" id="pbd:PBOR_24075"/>
<organism evidence="1 2">
    <name type="scientific">Paenibacillus borealis</name>
    <dbReference type="NCBI Taxonomy" id="160799"/>
    <lineage>
        <taxon>Bacteria</taxon>
        <taxon>Bacillati</taxon>
        <taxon>Bacillota</taxon>
        <taxon>Bacilli</taxon>
        <taxon>Bacillales</taxon>
        <taxon>Paenibacillaceae</taxon>
        <taxon>Paenibacillus</taxon>
    </lineage>
</organism>
<dbReference type="Proteomes" id="UP000029518">
    <property type="component" value="Chromosome"/>
</dbReference>
<name>A0A089LHV1_PAEBO</name>
<keyword evidence="2" id="KW-1185">Reference proteome</keyword>
<accession>A0A089LHV1</accession>
<dbReference type="RefSeq" id="WP_042215790.1">
    <property type="nucleotide sequence ID" value="NZ_CP009285.1"/>
</dbReference>
<dbReference type="AlphaFoldDB" id="A0A089LHV1"/>
<reference evidence="1" key="1">
    <citation type="submission" date="2014-08" db="EMBL/GenBank/DDBJ databases">
        <title>Comparative genomics of the Paenibacillus odorifer group.</title>
        <authorList>
            <person name="den Bakker H.C."/>
            <person name="Tsai Y.-C.Y.-C."/>
            <person name="Martin N."/>
            <person name="Korlach J."/>
            <person name="Wiedmann M."/>
        </authorList>
    </citation>
    <scope>NUCLEOTIDE SEQUENCE [LARGE SCALE GENOMIC DNA]</scope>
    <source>
        <strain evidence="1">DSM 13188</strain>
    </source>
</reference>
<evidence type="ECO:0008006" key="3">
    <source>
        <dbReference type="Google" id="ProtNLM"/>
    </source>
</evidence>
<evidence type="ECO:0000313" key="1">
    <source>
        <dbReference type="EMBL" id="AIQ59690.1"/>
    </source>
</evidence>
<dbReference type="Pfam" id="PF03864">
    <property type="entry name" value="Phage_cap_E"/>
    <property type="match status" value="1"/>
</dbReference>
<gene>
    <name evidence="1" type="ORF">PBOR_24075</name>
</gene>
<protein>
    <recommendedName>
        <fullName evidence="3">Phage capsid protein</fullName>
    </recommendedName>
</protein>
<dbReference type="InterPro" id="IPR053738">
    <property type="entry name" value="Lambda_capsid_assembly"/>
</dbReference>
<dbReference type="Gene3D" id="3.90.1690.10">
    <property type="entry name" value="phage-related protein like domain"/>
    <property type="match status" value="1"/>
</dbReference>
<dbReference type="EMBL" id="CP009285">
    <property type="protein sequence ID" value="AIQ59690.1"/>
    <property type="molecule type" value="Genomic_DNA"/>
</dbReference>
<dbReference type="OrthoDB" id="47969at2"/>
<dbReference type="InterPro" id="IPR005564">
    <property type="entry name" value="Major_capsid_GpE"/>
</dbReference>